<sequence>MVMVSRVGKTTKCAANKPQQPPQKMEMAKKKARAPQVDNDMAQKKVNTQKVEMQAKETQMKQAAVEKAPPPRARKAPVEAAPPKAEKKEAGKPEEAKADEAGKADEAKEGGEKKGFLDGIFEKLGPVLKEILQNVIKSIADMLGLGGVFEKKQDLWNNPSLQNAGELAVEGGKAALPFLEKILPGVGDIGGKLLEFAGKIVGALPDDKNDLVGGAVDGFKGIPGLGQLADLILGKKAEGGGGEEAAA</sequence>
<protein>
    <submittedName>
        <fullName evidence="2">Uncharacterized protein</fullName>
    </submittedName>
</protein>
<gene>
    <name evidence="2" type="ORF">A8L45_06090</name>
</gene>
<proteinExistence type="predicted"/>
<dbReference type="AlphaFoldDB" id="A0A1C3EMR8"/>
<accession>A0A1C3EMR8</accession>
<evidence type="ECO:0000313" key="3">
    <source>
        <dbReference type="Proteomes" id="UP000094936"/>
    </source>
</evidence>
<reference evidence="2 3" key="1">
    <citation type="submission" date="2016-05" db="EMBL/GenBank/DDBJ databases">
        <title>Genomic Taxonomy of the Vibrionaceae.</title>
        <authorList>
            <person name="Gomez-Gil B."/>
            <person name="Enciso-Ibarra J."/>
        </authorList>
    </citation>
    <scope>NUCLEOTIDE SEQUENCE [LARGE SCALE GENOMIC DNA]</scope>
    <source>
        <strain evidence="2 3">CAIM 1920</strain>
    </source>
</reference>
<comment type="caution">
    <text evidence="2">The sequence shown here is derived from an EMBL/GenBank/DDBJ whole genome shotgun (WGS) entry which is preliminary data.</text>
</comment>
<evidence type="ECO:0000256" key="1">
    <source>
        <dbReference type="SAM" id="MobiDB-lite"/>
    </source>
</evidence>
<dbReference type="RefSeq" id="WP_068900264.1">
    <property type="nucleotide sequence ID" value="NZ_JBHUIF010000015.1"/>
</dbReference>
<keyword evidence="3" id="KW-1185">Reference proteome</keyword>
<feature type="region of interest" description="Disordered" evidence="1">
    <location>
        <begin position="1"/>
        <end position="110"/>
    </location>
</feature>
<dbReference type="EMBL" id="LYBM01000007">
    <property type="protein sequence ID" value="ODA34537.1"/>
    <property type="molecule type" value="Genomic_DNA"/>
</dbReference>
<dbReference type="Proteomes" id="UP000094936">
    <property type="component" value="Unassembled WGS sequence"/>
</dbReference>
<feature type="compositionally biased region" description="Basic and acidic residues" evidence="1">
    <location>
        <begin position="84"/>
        <end position="110"/>
    </location>
</feature>
<name>A0A1C3EMR8_9GAMM</name>
<evidence type="ECO:0000313" key="2">
    <source>
        <dbReference type="EMBL" id="ODA34537.1"/>
    </source>
</evidence>
<organism evidence="2 3">
    <name type="scientific">Veronia pacifica</name>
    <dbReference type="NCBI Taxonomy" id="1080227"/>
    <lineage>
        <taxon>Bacteria</taxon>
        <taxon>Pseudomonadati</taxon>
        <taxon>Pseudomonadota</taxon>
        <taxon>Gammaproteobacteria</taxon>
        <taxon>Vibrionales</taxon>
        <taxon>Vibrionaceae</taxon>
        <taxon>Veronia</taxon>
    </lineage>
</organism>